<sequence>MTEYDFSPGAYERYLATQRRIANWVDHTEGHRPEFGNAFTVQPAGSPYGSHSAPKHQQYQQQQYYSHPPTQTPASHSQHFYQELPRTPSKQQKQAIPHDTSSANLRSQASAQVPTYVMSVPDASGKPTYIYAPVEWVASTGATVVQTPSHVQNGSVVQLSPQAGPQVMSPQQYQYTQQSVQYSPAPTLASPAQSYAYPAYPVTVSGAGQPNTLVVYPTAQVQSPMQSPTCTPTPTLTQTMFAPGPPAYTQAYQHAMQSSAVSASPQIYGNHHATHTHTHTVLQPVIMPIIERDRERGGRSKSVGAKKSKKKSGKGEKEKGGGQRGRSEVRAK</sequence>
<feature type="compositionally biased region" description="Polar residues" evidence="1">
    <location>
        <begin position="88"/>
        <end position="108"/>
    </location>
</feature>
<dbReference type="EMBL" id="JABCKI010005817">
    <property type="protein sequence ID" value="KAG5637605.1"/>
    <property type="molecule type" value="Genomic_DNA"/>
</dbReference>
<evidence type="ECO:0000256" key="1">
    <source>
        <dbReference type="SAM" id="MobiDB-lite"/>
    </source>
</evidence>
<dbReference type="OrthoDB" id="2976199at2759"/>
<protein>
    <submittedName>
        <fullName evidence="2">Uncharacterized protein</fullName>
    </submittedName>
</protein>
<organism evidence="2 3">
    <name type="scientific">Sphagnurus paluster</name>
    <dbReference type="NCBI Taxonomy" id="117069"/>
    <lineage>
        <taxon>Eukaryota</taxon>
        <taxon>Fungi</taxon>
        <taxon>Dikarya</taxon>
        <taxon>Basidiomycota</taxon>
        <taxon>Agaricomycotina</taxon>
        <taxon>Agaricomycetes</taxon>
        <taxon>Agaricomycetidae</taxon>
        <taxon>Agaricales</taxon>
        <taxon>Tricholomatineae</taxon>
        <taxon>Lyophyllaceae</taxon>
        <taxon>Sphagnurus</taxon>
    </lineage>
</organism>
<name>A0A9P7K674_9AGAR</name>
<dbReference type="Proteomes" id="UP000717328">
    <property type="component" value="Unassembled WGS sequence"/>
</dbReference>
<keyword evidence="3" id="KW-1185">Reference proteome</keyword>
<evidence type="ECO:0000313" key="2">
    <source>
        <dbReference type="EMBL" id="KAG5637605.1"/>
    </source>
</evidence>
<comment type="caution">
    <text evidence="2">The sequence shown here is derived from an EMBL/GenBank/DDBJ whole genome shotgun (WGS) entry which is preliminary data.</text>
</comment>
<feature type="compositionally biased region" description="Basic and acidic residues" evidence="1">
    <location>
        <begin position="313"/>
        <end position="332"/>
    </location>
</feature>
<accession>A0A9P7K674</accession>
<reference evidence="2" key="1">
    <citation type="submission" date="2021-02" db="EMBL/GenBank/DDBJ databases">
        <authorList>
            <person name="Nieuwenhuis M."/>
            <person name="Van De Peppel L.J.J."/>
        </authorList>
    </citation>
    <scope>NUCLEOTIDE SEQUENCE</scope>
    <source>
        <strain evidence="2">D49</strain>
    </source>
</reference>
<feature type="compositionally biased region" description="Polar residues" evidence="1">
    <location>
        <begin position="68"/>
        <end position="80"/>
    </location>
</feature>
<evidence type="ECO:0000313" key="3">
    <source>
        <dbReference type="Proteomes" id="UP000717328"/>
    </source>
</evidence>
<proteinExistence type="predicted"/>
<feature type="region of interest" description="Disordered" evidence="1">
    <location>
        <begin position="292"/>
        <end position="332"/>
    </location>
</feature>
<dbReference type="AlphaFoldDB" id="A0A9P7K674"/>
<feature type="region of interest" description="Disordered" evidence="1">
    <location>
        <begin position="35"/>
        <end position="108"/>
    </location>
</feature>
<gene>
    <name evidence="2" type="ORF">H0H81_003997</name>
</gene>
<reference evidence="2" key="2">
    <citation type="submission" date="2021-10" db="EMBL/GenBank/DDBJ databases">
        <title>Phylogenomics reveals ancestral predisposition of the termite-cultivated fungus Termitomyces towards a domesticated lifestyle.</title>
        <authorList>
            <person name="Auxier B."/>
            <person name="Grum-Grzhimaylo A."/>
            <person name="Cardenas M.E."/>
            <person name="Lodge J.D."/>
            <person name="Laessoe T."/>
            <person name="Pedersen O."/>
            <person name="Smith M.E."/>
            <person name="Kuyper T.W."/>
            <person name="Franco-Molano E.A."/>
            <person name="Baroni T.J."/>
            <person name="Aanen D.K."/>
        </authorList>
    </citation>
    <scope>NUCLEOTIDE SEQUENCE</scope>
    <source>
        <strain evidence="2">D49</strain>
    </source>
</reference>